<dbReference type="PANTHER" id="PTHR33210">
    <property type="entry name" value="PROTODERMAL FACTOR 1"/>
    <property type="match status" value="1"/>
</dbReference>
<evidence type="ECO:0000313" key="4">
    <source>
        <dbReference type="Proteomes" id="UP001412067"/>
    </source>
</evidence>
<evidence type="ECO:0000313" key="3">
    <source>
        <dbReference type="EMBL" id="KAK8958784.1"/>
    </source>
</evidence>
<sequence>MEKKSLKIALLLFILSVSDVSLVAGRALAGIADEKNYYSPDPNASSPPHRHSHRKPSCDPPSHGGSGTGSPSHDGGGGNGTPPTTPSHGGGGYGASPTTPSHGRGSYGAPPTTPSHDGGNHGASPTTPSHGGGGGGGGGGGYYNTPPTTPFSPPITTTTPSPLVPSPPLITDPNTPPTYTIPSPPLVPEPNTPPFFPFTCNYWFTHPTAIWVLFGYWGTVGQVFGTPAANFPFGRGFGLVQALGNTRGDGYGALLREGTAALLNSMASRRFYFSTQQVREGFNGAARSEKTAAAQAMLFQKANEGHLKH</sequence>
<feature type="compositionally biased region" description="Gly residues" evidence="1">
    <location>
        <begin position="130"/>
        <end position="142"/>
    </location>
</feature>
<dbReference type="PANTHER" id="PTHR33210:SF18">
    <property type="entry name" value="PROTODERMAL FACTOR 1"/>
    <property type="match status" value="1"/>
</dbReference>
<dbReference type="InterPro" id="IPR039923">
    <property type="entry name" value="Protodermal_1"/>
</dbReference>
<evidence type="ECO:0000256" key="2">
    <source>
        <dbReference type="SAM" id="SignalP"/>
    </source>
</evidence>
<feature type="compositionally biased region" description="Gly residues" evidence="1">
    <location>
        <begin position="64"/>
        <end position="80"/>
    </location>
</feature>
<feature type="signal peptide" evidence="2">
    <location>
        <begin position="1"/>
        <end position="25"/>
    </location>
</feature>
<reference evidence="3 4" key="1">
    <citation type="journal article" date="2022" name="Nat. Plants">
        <title>Genomes of leafy and leafless Platanthera orchids illuminate the evolution of mycoheterotrophy.</title>
        <authorList>
            <person name="Li M.H."/>
            <person name="Liu K.W."/>
            <person name="Li Z."/>
            <person name="Lu H.C."/>
            <person name="Ye Q.L."/>
            <person name="Zhang D."/>
            <person name="Wang J.Y."/>
            <person name="Li Y.F."/>
            <person name="Zhong Z.M."/>
            <person name="Liu X."/>
            <person name="Yu X."/>
            <person name="Liu D.K."/>
            <person name="Tu X.D."/>
            <person name="Liu B."/>
            <person name="Hao Y."/>
            <person name="Liao X.Y."/>
            <person name="Jiang Y.T."/>
            <person name="Sun W.H."/>
            <person name="Chen J."/>
            <person name="Chen Y.Q."/>
            <person name="Ai Y."/>
            <person name="Zhai J.W."/>
            <person name="Wu S.S."/>
            <person name="Zhou Z."/>
            <person name="Hsiao Y.Y."/>
            <person name="Wu W.L."/>
            <person name="Chen Y.Y."/>
            <person name="Lin Y.F."/>
            <person name="Hsu J.L."/>
            <person name="Li C.Y."/>
            <person name="Wang Z.W."/>
            <person name="Zhao X."/>
            <person name="Zhong W.Y."/>
            <person name="Ma X.K."/>
            <person name="Ma L."/>
            <person name="Huang J."/>
            <person name="Chen G.Z."/>
            <person name="Huang M.Z."/>
            <person name="Huang L."/>
            <person name="Peng D.H."/>
            <person name="Luo Y.B."/>
            <person name="Zou S.Q."/>
            <person name="Chen S.P."/>
            <person name="Lan S."/>
            <person name="Tsai W.C."/>
            <person name="Van de Peer Y."/>
            <person name="Liu Z.J."/>
        </authorList>
    </citation>
    <scope>NUCLEOTIDE SEQUENCE [LARGE SCALE GENOMIC DNA]</scope>
    <source>
        <strain evidence="3">Lor288</strain>
    </source>
</reference>
<name>A0ABR2M3V5_9ASPA</name>
<gene>
    <name evidence="3" type="primary">PDF1</name>
    <name evidence="3" type="ORF">KSP40_PGU007238</name>
</gene>
<feature type="region of interest" description="Disordered" evidence="1">
    <location>
        <begin position="35"/>
        <end position="185"/>
    </location>
</feature>
<accession>A0ABR2M3V5</accession>
<organism evidence="3 4">
    <name type="scientific">Platanthera guangdongensis</name>
    <dbReference type="NCBI Taxonomy" id="2320717"/>
    <lineage>
        <taxon>Eukaryota</taxon>
        <taxon>Viridiplantae</taxon>
        <taxon>Streptophyta</taxon>
        <taxon>Embryophyta</taxon>
        <taxon>Tracheophyta</taxon>
        <taxon>Spermatophyta</taxon>
        <taxon>Magnoliopsida</taxon>
        <taxon>Liliopsida</taxon>
        <taxon>Asparagales</taxon>
        <taxon>Orchidaceae</taxon>
        <taxon>Orchidoideae</taxon>
        <taxon>Orchideae</taxon>
        <taxon>Orchidinae</taxon>
        <taxon>Platanthera</taxon>
    </lineage>
</organism>
<feature type="chain" id="PRO_5046066699" evidence="2">
    <location>
        <begin position="26"/>
        <end position="309"/>
    </location>
</feature>
<proteinExistence type="predicted"/>
<protein>
    <submittedName>
        <fullName evidence="3">Protodermal factor 1</fullName>
    </submittedName>
</protein>
<comment type="caution">
    <text evidence="3">The sequence shown here is derived from an EMBL/GenBank/DDBJ whole genome shotgun (WGS) entry which is preliminary data.</text>
</comment>
<evidence type="ECO:0000256" key="1">
    <source>
        <dbReference type="SAM" id="MobiDB-lite"/>
    </source>
</evidence>
<dbReference type="Proteomes" id="UP001412067">
    <property type="component" value="Unassembled WGS sequence"/>
</dbReference>
<feature type="compositionally biased region" description="Pro residues" evidence="1">
    <location>
        <begin position="162"/>
        <end position="176"/>
    </location>
</feature>
<dbReference type="EMBL" id="JBBWWR010000012">
    <property type="protein sequence ID" value="KAK8958784.1"/>
    <property type="molecule type" value="Genomic_DNA"/>
</dbReference>
<keyword evidence="4" id="KW-1185">Reference proteome</keyword>
<keyword evidence="2" id="KW-0732">Signal</keyword>